<reference evidence="12" key="2">
    <citation type="submission" date="2014-07" db="EMBL/GenBank/DDBJ databases">
        <authorList>
            <person name="Hull J."/>
        </authorList>
    </citation>
    <scope>NUCLEOTIDE SEQUENCE</scope>
</reference>
<evidence type="ECO:0000259" key="11">
    <source>
        <dbReference type="PROSITE" id="PS50994"/>
    </source>
</evidence>
<dbReference type="GO" id="GO:0006310">
    <property type="term" value="P:DNA recombination"/>
    <property type="evidence" value="ECO:0007669"/>
    <property type="project" value="UniProtKB-KW"/>
</dbReference>
<dbReference type="GO" id="GO:0004519">
    <property type="term" value="F:endonuclease activity"/>
    <property type="evidence" value="ECO:0007669"/>
    <property type="project" value="UniProtKB-KW"/>
</dbReference>
<sequence length="435" mass="48299">PNLATNLLSVSRLTQKGYKVIFDANGGKIVDSDGDLVATACVSNGIYKLDMPCFESKPNHNDYEPAFLAREDKFLMHRRMGHLNRKSLLALKDLAEGVSTEVACEVPCEVCLKGKQPRRPFKTSGSRAKELLGVVHADVCGPMEEASIGGSRYFLVLVDDFSRYTHVYFMSNKNEVNGLIEEFISLVERQTEKKMKILRSDGGGEFVNKQLKKKLAAEGIKHQTTVPYSPSQNGVAERAIRSIVEKARSMLADADLPKKFWAEAVATAVYLNNRSPTRANADSKTPYEIWNGTKPNLQHLRVFGCKAMYQVPSQKRRKWDPKSQTSIFVGYCDNVKGYRLMNPENGHITISRDVEFFESTQTLKSTVECAEPPFFIPEETLQDEDPVQNDGSSQLSDSTSDDSATQSSSGDSDLDEDESDETIVGASGSARSYET</sequence>
<feature type="non-terminal residue" evidence="12">
    <location>
        <position position="435"/>
    </location>
</feature>
<keyword evidence="3" id="KW-0255">Endonuclease</keyword>
<dbReference type="Pfam" id="PF00665">
    <property type="entry name" value="rve"/>
    <property type="match status" value="1"/>
</dbReference>
<dbReference type="GO" id="GO:0046872">
    <property type="term" value="F:metal ion binding"/>
    <property type="evidence" value="ECO:0007669"/>
    <property type="project" value="UniProtKB-KW"/>
</dbReference>
<dbReference type="InterPro" id="IPR001584">
    <property type="entry name" value="Integrase_cat-core"/>
</dbReference>
<evidence type="ECO:0000256" key="9">
    <source>
        <dbReference type="ARBA" id="ARBA00023172"/>
    </source>
</evidence>
<dbReference type="InterPro" id="IPR036397">
    <property type="entry name" value="RNaseH_sf"/>
</dbReference>
<dbReference type="Pfam" id="PF25597">
    <property type="entry name" value="SH3_retrovirus"/>
    <property type="match status" value="1"/>
</dbReference>
<dbReference type="InterPro" id="IPR012337">
    <property type="entry name" value="RNaseH-like_sf"/>
</dbReference>
<feature type="compositionally biased region" description="Low complexity" evidence="10">
    <location>
        <begin position="390"/>
        <end position="411"/>
    </location>
</feature>
<protein>
    <submittedName>
        <fullName evidence="12">Retrovirus-related Pol polyprotein from transposon TNT 1-94</fullName>
    </submittedName>
</protein>
<evidence type="ECO:0000256" key="8">
    <source>
        <dbReference type="ARBA" id="ARBA00022932"/>
    </source>
</evidence>
<keyword evidence="1" id="KW-0540">Nuclease</keyword>
<organism evidence="12">
    <name type="scientific">Lygus hesperus</name>
    <name type="common">Western plant bug</name>
    <dbReference type="NCBI Taxonomy" id="30085"/>
    <lineage>
        <taxon>Eukaryota</taxon>
        <taxon>Metazoa</taxon>
        <taxon>Ecdysozoa</taxon>
        <taxon>Arthropoda</taxon>
        <taxon>Hexapoda</taxon>
        <taxon>Insecta</taxon>
        <taxon>Pterygota</taxon>
        <taxon>Neoptera</taxon>
        <taxon>Paraneoptera</taxon>
        <taxon>Hemiptera</taxon>
        <taxon>Heteroptera</taxon>
        <taxon>Panheteroptera</taxon>
        <taxon>Cimicomorpha</taxon>
        <taxon>Miridae</taxon>
        <taxon>Mirini</taxon>
        <taxon>Lygus</taxon>
    </lineage>
</organism>
<evidence type="ECO:0000256" key="7">
    <source>
        <dbReference type="ARBA" id="ARBA00022918"/>
    </source>
</evidence>
<evidence type="ECO:0000313" key="12">
    <source>
        <dbReference type="EMBL" id="JAG11511.1"/>
    </source>
</evidence>
<evidence type="ECO:0000256" key="10">
    <source>
        <dbReference type="SAM" id="MobiDB-lite"/>
    </source>
</evidence>
<feature type="non-terminal residue" evidence="12">
    <location>
        <position position="1"/>
    </location>
</feature>
<evidence type="ECO:0000256" key="4">
    <source>
        <dbReference type="ARBA" id="ARBA00022801"/>
    </source>
</evidence>
<dbReference type="GO" id="GO:0003964">
    <property type="term" value="F:RNA-directed DNA polymerase activity"/>
    <property type="evidence" value="ECO:0007669"/>
    <property type="project" value="UniProtKB-KW"/>
</dbReference>
<dbReference type="PANTHER" id="PTHR42648">
    <property type="entry name" value="TRANSPOSASE, PUTATIVE-RELATED"/>
    <property type="match status" value="1"/>
</dbReference>
<keyword evidence="5" id="KW-0460">Magnesium</keyword>
<dbReference type="GO" id="GO:0003887">
    <property type="term" value="F:DNA-directed DNA polymerase activity"/>
    <property type="evidence" value="ECO:0007669"/>
    <property type="project" value="UniProtKB-KW"/>
</dbReference>
<dbReference type="GO" id="GO:0015074">
    <property type="term" value="P:DNA integration"/>
    <property type="evidence" value="ECO:0007669"/>
    <property type="project" value="UniProtKB-KW"/>
</dbReference>
<evidence type="ECO:0000256" key="6">
    <source>
        <dbReference type="ARBA" id="ARBA00022908"/>
    </source>
</evidence>
<dbReference type="AlphaFoldDB" id="A0A0A9WVR3"/>
<dbReference type="InterPro" id="IPR039537">
    <property type="entry name" value="Retrotran_Ty1/copia-like"/>
</dbReference>
<dbReference type="SUPFAM" id="SSF53098">
    <property type="entry name" value="Ribonuclease H-like"/>
    <property type="match status" value="1"/>
</dbReference>
<evidence type="ECO:0000256" key="1">
    <source>
        <dbReference type="ARBA" id="ARBA00022722"/>
    </source>
</evidence>
<keyword evidence="8" id="KW-0548">Nucleotidyltransferase</keyword>
<keyword evidence="2" id="KW-0479">Metal-binding</keyword>
<keyword evidence="6" id="KW-0229">DNA integration</keyword>
<feature type="region of interest" description="Disordered" evidence="10">
    <location>
        <begin position="379"/>
        <end position="435"/>
    </location>
</feature>
<keyword evidence="9" id="KW-0233">DNA recombination</keyword>
<keyword evidence="8" id="KW-0808">Transferase</keyword>
<name>A0A0A9WVR3_LYGHE</name>
<dbReference type="GO" id="GO:0016787">
    <property type="term" value="F:hydrolase activity"/>
    <property type="evidence" value="ECO:0007669"/>
    <property type="project" value="UniProtKB-KW"/>
</dbReference>
<dbReference type="GO" id="GO:0003676">
    <property type="term" value="F:nucleic acid binding"/>
    <property type="evidence" value="ECO:0007669"/>
    <property type="project" value="InterPro"/>
</dbReference>
<evidence type="ECO:0000256" key="5">
    <source>
        <dbReference type="ARBA" id="ARBA00022842"/>
    </source>
</evidence>
<keyword evidence="7" id="KW-0695">RNA-directed DNA polymerase</keyword>
<gene>
    <name evidence="12" type="primary">POLX_274</name>
    <name evidence="12" type="ORF">CM83_27754</name>
</gene>
<keyword evidence="4" id="KW-0378">Hydrolase</keyword>
<keyword evidence="8" id="KW-0239">DNA-directed DNA polymerase</keyword>
<dbReference type="EMBL" id="GBHO01032093">
    <property type="protein sequence ID" value="JAG11511.1"/>
    <property type="molecule type" value="Transcribed_RNA"/>
</dbReference>
<feature type="domain" description="Integrase catalytic" evidence="11">
    <location>
        <begin position="116"/>
        <end position="294"/>
    </location>
</feature>
<evidence type="ECO:0000256" key="3">
    <source>
        <dbReference type="ARBA" id="ARBA00022759"/>
    </source>
</evidence>
<accession>A0A0A9WVR3</accession>
<dbReference type="Gene3D" id="3.30.420.10">
    <property type="entry name" value="Ribonuclease H-like superfamily/Ribonuclease H"/>
    <property type="match status" value="1"/>
</dbReference>
<dbReference type="InterPro" id="IPR057670">
    <property type="entry name" value="SH3_retrovirus"/>
</dbReference>
<dbReference type="PROSITE" id="PS50994">
    <property type="entry name" value="INTEGRASE"/>
    <property type="match status" value="1"/>
</dbReference>
<dbReference type="PANTHER" id="PTHR42648:SF11">
    <property type="entry name" value="TRANSPOSON TY4-P GAG-POL POLYPROTEIN"/>
    <property type="match status" value="1"/>
</dbReference>
<evidence type="ECO:0000256" key="2">
    <source>
        <dbReference type="ARBA" id="ARBA00022723"/>
    </source>
</evidence>
<reference evidence="12" key="1">
    <citation type="journal article" date="2014" name="PLoS ONE">
        <title>Transcriptome-Based Identification of ABC Transporters in the Western Tarnished Plant Bug Lygus hesperus.</title>
        <authorList>
            <person name="Hull J.J."/>
            <person name="Chaney K."/>
            <person name="Geib S.M."/>
            <person name="Fabrick J.A."/>
            <person name="Brent C.S."/>
            <person name="Walsh D."/>
            <person name="Lavine L.C."/>
        </authorList>
    </citation>
    <scope>NUCLEOTIDE SEQUENCE</scope>
</reference>
<feature type="compositionally biased region" description="Acidic residues" evidence="10">
    <location>
        <begin position="412"/>
        <end position="421"/>
    </location>
</feature>
<proteinExistence type="predicted"/>